<name>A0A502KMG5_9GAMM</name>
<protein>
    <submittedName>
        <fullName evidence="2">DUF58 domain-containing protein</fullName>
    </submittedName>
</protein>
<comment type="caution">
    <text evidence="2">The sequence shown here is derived from an EMBL/GenBank/DDBJ whole genome shotgun (WGS) entry which is preliminary data.</text>
</comment>
<evidence type="ECO:0000313" key="3">
    <source>
        <dbReference type="Proteomes" id="UP000315303"/>
    </source>
</evidence>
<keyword evidence="1" id="KW-0472">Membrane</keyword>
<evidence type="ECO:0000313" key="2">
    <source>
        <dbReference type="EMBL" id="TPH12838.1"/>
    </source>
</evidence>
<dbReference type="Proteomes" id="UP000315303">
    <property type="component" value="Unassembled WGS sequence"/>
</dbReference>
<feature type="transmembrane region" description="Helical" evidence="1">
    <location>
        <begin position="32"/>
        <end position="55"/>
    </location>
</feature>
<dbReference type="OrthoDB" id="5298497at2"/>
<accession>A0A502KMG5</accession>
<dbReference type="EMBL" id="SAWY01000038">
    <property type="protein sequence ID" value="TPH12838.1"/>
    <property type="molecule type" value="Genomic_DNA"/>
</dbReference>
<keyword evidence="3" id="KW-1185">Reference proteome</keyword>
<proteinExistence type="predicted"/>
<dbReference type="PANTHER" id="PTHR34351">
    <property type="entry name" value="SLR1927 PROTEIN-RELATED"/>
    <property type="match status" value="1"/>
</dbReference>
<dbReference type="AlphaFoldDB" id="A0A502KMG5"/>
<keyword evidence="1" id="KW-0812">Transmembrane</keyword>
<sequence>MNIKTFFKDRFESWLTKRIPAKSQHTLTSKNIFIFPTAFGFTYLLFVLLLFLLGTNYQNNLIILFSFFLASFFVTVMLHSFFNFSGLTLHSEKLMAGYCEQRIDFPIYIEAQKEHFNIQFAYTKPSMKTKTAATIHVQPGSELVNLPVFSNERGQFSLGRITVSSEYSFGLFRSWSKLDFDHKVLVYPKQRVINNLNTWLSSSTEESKLAGVTQSSDIGIDEFSELKNFIQGESLARTAWKQLAKGQGHFTKHYQSQQGEPLWLTLDNLPTKQLEVQLQYLSYLVNKLSTSNQEFGLLLSSPGKAKVKIEPSLSKAHKQQCLTALAMY</sequence>
<feature type="transmembrane region" description="Helical" evidence="1">
    <location>
        <begin position="61"/>
        <end position="84"/>
    </location>
</feature>
<keyword evidence="1" id="KW-1133">Transmembrane helix</keyword>
<organism evidence="2 3">
    <name type="scientific">Litorilituus lipolyticus</name>
    <dbReference type="NCBI Taxonomy" id="2491017"/>
    <lineage>
        <taxon>Bacteria</taxon>
        <taxon>Pseudomonadati</taxon>
        <taxon>Pseudomonadota</taxon>
        <taxon>Gammaproteobacteria</taxon>
        <taxon>Alteromonadales</taxon>
        <taxon>Colwelliaceae</taxon>
        <taxon>Litorilituus</taxon>
    </lineage>
</organism>
<reference evidence="2 3" key="1">
    <citation type="submission" date="2019-01" db="EMBL/GenBank/DDBJ databases">
        <title>Litorilituus lipolytica sp. nov., isolated from intertidal sand of the Yellow Sea in China.</title>
        <authorList>
            <person name="Liu A."/>
        </authorList>
    </citation>
    <scope>NUCLEOTIDE SEQUENCE [LARGE SCALE GENOMIC DNA]</scope>
    <source>
        <strain evidence="2 3">RZ04</strain>
    </source>
</reference>
<evidence type="ECO:0000256" key="1">
    <source>
        <dbReference type="SAM" id="Phobius"/>
    </source>
</evidence>
<gene>
    <name evidence="2" type="ORF">EPA86_15565</name>
</gene>
<dbReference type="PANTHER" id="PTHR34351:SF1">
    <property type="entry name" value="SLR1927 PROTEIN"/>
    <property type="match status" value="1"/>
</dbReference>
<dbReference type="RefSeq" id="WP_140605246.1">
    <property type="nucleotide sequence ID" value="NZ_SAWY01000038.1"/>
</dbReference>